<dbReference type="EMBL" id="DYYG01000001">
    <property type="protein sequence ID" value="HJE22058.1"/>
    <property type="molecule type" value="Genomic_DNA"/>
</dbReference>
<name>A0A921JDL4_9HYPH</name>
<reference evidence="2" key="2">
    <citation type="submission" date="2021-09" db="EMBL/GenBank/DDBJ databases">
        <authorList>
            <person name="Gilroy R."/>
        </authorList>
    </citation>
    <scope>NUCLEOTIDE SEQUENCE</scope>
    <source>
        <strain evidence="2">316</strain>
    </source>
</reference>
<evidence type="ECO:0000313" key="2">
    <source>
        <dbReference type="EMBL" id="HJE22058.1"/>
    </source>
</evidence>
<gene>
    <name evidence="2" type="ORF">K8W01_00145</name>
</gene>
<dbReference type="Pfam" id="PF05099">
    <property type="entry name" value="TerB"/>
    <property type="match status" value="1"/>
</dbReference>
<dbReference type="InterPro" id="IPR007791">
    <property type="entry name" value="DjlA_N"/>
</dbReference>
<dbReference type="AlphaFoldDB" id="A0A921JDL4"/>
<accession>A0A921JDL4</accession>
<feature type="domain" description="Co-chaperone DjlA N-terminal" evidence="1">
    <location>
        <begin position="31"/>
        <end position="147"/>
    </location>
</feature>
<comment type="caution">
    <text evidence="2">The sequence shown here is derived from an EMBL/GenBank/DDBJ whole genome shotgun (WGS) entry which is preliminary data.</text>
</comment>
<reference evidence="2" key="1">
    <citation type="journal article" date="2021" name="PeerJ">
        <title>Extensive microbial diversity within the chicken gut microbiome revealed by metagenomics and culture.</title>
        <authorList>
            <person name="Gilroy R."/>
            <person name="Ravi A."/>
            <person name="Getino M."/>
            <person name="Pursley I."/>
            <person name="Horton D.L."/>
            <person name="Alikhan N.F."/>
            <person name="Baker D."/>
            <person name="Gharbi K."/>
            <person name="Hall N."/>
            <person name="Watson M."/>
            <person name="Adriaenssens E.M."/>
            <person name="Foster-Nyarko E."/>
            <person name="Jarju S."/>
            <person name="Secka A."/>
            <person name="Antonio M."/>
            <person name="Oren A."/>
            <person name="Chaudhuri R.R."/>
            <person name="La Ragione R."/>
            <person name="Hildebrand F."/>
            <person name="Pallen M.J."/>
        </authorList>
    </citation>
    <scope>NUCLEOTIDE SEQUENCE</scope>
    <source>
        <strain evidence="2">316</strain>
    </source>
</reference>
<sequence length="160" mass="17189">MALLQRLLSYAASTFGLPVPAEPLPDGSEEHLAATALLVHVARADGVLDPAESERLIRLVRRRYAGSDAEAESLIERAAAFEAQTRDMTSLVELIRDDGDPEQRGRLLAMAWSVAGADGDLHEFEEALVWRLGKLLGFDEAAIASARDRALRDPAASAGA</sequence>
<organism evidence="2 3">
    <name type="scientific">Methylorubrum populi</name>
    <dbReference type="NCBI Taxonomy" id="223967"/>
    <lineage>
        <taxon>Bacteria</taxon>
        <taxon>Pseudomonadati</taxon>
        <taxon>Pseudomonadota</taxon>
        <taxon>Alphaproteobacteria</taxon>
        <taxon>Hyphomicrobiales</taxon>
        <taxon>Methylobacteriaceae</taxon>
        <taxon>Methylorubrum</taxon>
    </lineage>
</organism>
<dbReference type="InterPro" id="IPR029024">
    <property type="entry name" value="TerB-like"/>
</dbReference>
<dbReference type="Proteomes" id="UP000742631">
    <property type="component" value="Unassembled WGS sequence"/>
</dbReference>
<dbReference type="SUPFAM" id="SSF158682">
    <property type="entry name" value="TerB-like"/>
    <property type="match status" value="1"/>
</dbReference>
<dbReference type="CDD" id="cd07313">
    <property type="entry name" value="terB_like_2"/>
    <property type="match status" value="1"/>
</dbReference>
<evidence type="ECO:0000259" key="1">
    <source>
        <dbReference type="Pfam" id="PF05099"/>
    </source>
</evidence>
<protein>
    <submittedName>
        <fullName evidence="2">TerB family tellurite resistance protein</fullName>
    </submittedName>
</protein>
<evidence type="ECO:0000313" key="3">
    <source>
        <dbReference type="Proteomes" id="UP000742631"/>
    </source>
</evidence>
<proteinExistence type="predicted"/>
<dbReference type="Gene3D" id="1.10.3680.10">
    <property type="entry name" value="TerB-like"/>
    <property type="match status" value="1"/>
</dbReference>